<evidence type="ECO:0000313" key="3">
    <source>
        <dbReference type="Proteomes" id="UP001152747"/>
    </source>
</evidence>
<dbReference type="EMBL" id="CANHGI010000005">
    <property type="protein sequence ID" value="CAI5453535.1"/>
    <property type="molecule type" value="Genomic_DNA"/>
</dbReference>
<protein>
    <submittedName>
        <fullName evidence="2">Uncharacterized protein</fullName>
    </submittedName>
</protein>
<name>A0A9P1N709_9PELO</name>
<comment type="caution">
    <text evidence="2">The sequence shown here is derived from an EMBL/GenBank/DDBJ whole genome shotgun (WGS) entry which is preliminary data.</text>
</comment>
<accession>A0A9P1N709</accession>
<keyword evidence="1" id="KW-0732">Signal</keyword>
<proteinExistence type="predicted"/>
<gene>
    <name evidence="2" type="ORF">CAMP_LOCUS16172</name>
</gene>
<organism evidence="2 3">
    <name type="scientific">Caenorhabditis angaria</name>
    <dbReference type="NCBI Taxonomy" id="860376"/>
    <lineage>
        <taxon>Eukaryota</taxon>
        <taxon>Metazoa</taxon>
        <taxon>Ecdysozoa</taxon>
        <taxon>Nematoda</taxon>
        <taxon>Chromadorea</taxon>
        <taxon>Rhabditida</taxon>
        <taxon>Rhabditina</taxon>
        <taxon>Rhabditomorpha</taxon>
        <taxon>Rhabditoidea</taxon>
        <taxon>Rhabditidae</taxon>
        <taxon>Peloderinae</taxon>
        <taxon>Caenorhabditis</taxon>
    </lineage>
</organism>
<keyword evidence="3" id="KW-1185">Reference proteome</keyword>
<evidence type="ECO:0000256" key="1">
    <source>
        <dbReference type="SAM" id="SignalP"/>
    </source>
</evidence>
<sequence length="208" mass="24499">MLSIFLLLKLFYLSETLKIDESFTFIDCHDGKHDKTWFENHFDLENSTKDCSYSLLSMNLKLHIEGSVLKSAEDLNCLDSYYTSTKLAYNEAGELMNYIWSLAERRVKNMLVNLFFNDFEFEDCPKAPQKYTKNLGNREDFIDYFLLSAVEPIEVKIISAEIHGNNNLYFFSPVTMREDSAIFYWAKKDGKKFRIFRAKRFYCDGFGE</sequence>
<feature type="signal peptide" evidence="1">
    <location>
        <begin position="1"/>
        <end position="16"/>
    </location>
</feature>
<dbReference type="Proteomes" id="UP001152747">
    <property type="component" value="Unassembled WGS sequence"/>
</dbReference>
<evidence type="ECO:0000313" key="2">
    <source>
        <dbReference type="EMBL" id="CAI5453535.1"/>
    </source>
</evidence>
<feature type="chain" id="PRO_5040215838" evidence="1">
    <location>
        <begin position="17"/>
        <end position="208"/>
    </location>
</feature>
<dbReference type="AlphaFoldDB" id="A0A9P1N709"/>
<reference evidence="2" key="1">
    <citation type="submission" date="2022-11" db="EMBL/GenBank/DDBJ databases">
        <authorList>
            <person name="Kikuchi T."/>
        </authorList>
    </citation>
    <scope>NUCLEOTIDE SEQUENCE</scope>
    <source>
        <strain evidence="2">PS1010</strain>
    </source>
</reference>